<evidence type="ECO:0000313" key="21">
    <source>
        <dbReference type="Proteomes" id="UP000001171"/>
    </source>
</evidence>
<feature type="binding site" evidence="16">
    <location>
        <begin position="33"/>
        <end position="40"/>
    </location>
    <ligand>
        <name>ATP</name>
        <dbReference type="ChEBI" id="CHEBI:30616"/>
    </ligand>
</feature>
<keyword evidence="10 15" id="KW-0238">DNA-binding</keyword>
<keyword evidence="8 15" id="KW-0067">ATP-binding</keyword>
<evidence type="ECO:0000256" key="9">
    <source>
        <dbReference type="ARBA" id="ARBA00022842"/>
    </source>
</evidence>
<dbReference type="Gene3D" id="3.40.50.300">
    <property type="entry name" value="P-loop containing nucleotide triphosphate hydrolases"/>
    <property type="match status" value="2"/>
</dbReference>
<dbReference type="Pfam" id="PF00580">
    <property type="entry name" value="UvrD-helicase"/>
    <property type="match status" value="1"/>
</dbReference>
<dbReference type="InterPro" id="IPR011604">
    <property type="entry name" value="PDDEXK-like_dom_sf"/>
</dbReference>
<evidence type="ECO:0000256" key="11">
    <source>
        <dbReference type="ARBA" id="ARBA00023204"/>
    </source>
</evidence>
<comment type="catalytic activity">
    <reaction evidence="14 15">
        <text>ATP + H2O = ADP + phosphate + H(+)</text>
        <dbReference type="Rhea" id="RHEA:13065"/>
        <dbReference type="ChEBI" id="CHEBI:15377"/>
        <dbReference type="ChEBI" id="CHEBI:15378"/>
        <dbReference type="ChEBI" id="CHEBI:30616"/>
        <dbReference type="ChEBI" id="CHEBI:43474"/>
        <dbReference type="ChEBI" id="CHEBI:456216"/>
        <dbReference type="EC" id="5.6.2.4"/>
    </reaction>
</comment>
<feature type="domain" description="UvrD-like helicase C-terminal" evidence="19">
    <location>
        <begin position="516"/>
        <end position="790"/>
    </location>
</feature>
<evidence type="ECO:0000256" key="8">
    <source>
        <dbReference type="ARBA" id="ARBA00022840"/>
    </source>
</evidence>
<evidence type="ECO:0000256" key="6">
    <source>
        <dbReference type="ARBA" id="ARBA00022806"/>
    </source>
</evidence>
<feature type="region of interest" description="Nuclease activity, interacts with RecD and RecA" evidence="15">
    <location>
        <begin position="941"/>
        <end position="1241"/>
    </location>
</feature>
<dbReference type="Pfam" id="PF12705">
    <property type="entry name" value="PDDEXK_1"/>
    <property type="match status" value="1"/>
</dbReference>
<dbReference type="CDD" id="cd22352">
    <property type="entry name" value="RecB_C-like"/>
    <property type="match status" value="1"/>
</dbReference>
<keyword evidence="11 15" id="KW-0234">DNA repair</keyword>
<reference evidence="20 21" key="1">
    <citation type="journal article" date="2004" name="Proc. Natl. Acad. Sci. U.S.A.">
        <title>Genome sequence of the deep-sea gamma-proteobacterium Idiomarina loihiensis reveals amino acid fermentation as a source of carbon and energy.</title>
        <authorList>
            <person name="Hou S."/>
            <person name="Saw J.H."/>
            <person name="Lee K.S."/>
            <person name="Freitas T.A."/>
            <person name="Belisle C."/>
            <person name="Kawarabayasi Y."/>
            <person name="Donachie S.P."/>
            <person name="Pikina A."/>
            <person name="Galperin M.Y."/>
            <person name="Koonin E.V."/>
            <person name="Makarova K.S."/>
            <person name="Omelchenko M.V."/>
            <person name="Sorokin A."/>
            <person name="Wolf Y.I."/>
            <person name="Li Q.X."/>
            <person name="Keum Y.S."/>
            <person name="Campbell S."/>
            <person name="Denery J."/>
            <person name="Aizawa S."/>
            <person name="Shibata S."/>
            <person name="Malahoff A."/>
            <person name="Alam M."/>
        </authorList>
    </citation>
    <scope>NUCLEOTIDE SEQUENCE [LARGE SCALE GENOMIC DNA]</scope>
    <source>
        <strain evidence="21">ATCC BAA-735 / DSM 15497 / L2-TR</strain>
    </source>
</reference>
<organism evidence="20 21">
    <name type="scientific">Idiomarina loihiensis (strain ATCC BAA-735 / DSM 15497 / L2-TR)</name>
    <dbReference type="NCBI Taxonomy" id="283942"/>
    <lineage>
        <taxon>Bacteria</taxon>
        <taxon>Pseudomonadati</taxon>
        <taxon>Pseudomonadota</taxon>
        <taxon>Gammaproteobacteria</taxon>
        <taxon>Alteromonadales</taxon>
        <taxon>Idiomarinaceae</taxon>
        <taxon>Idiomarina</taxon>
    </lineage>
</organism>
<comment type="subunit">
    <text evidence="15">Heterotrimer of RecB, RecC and RecD. All subunits contribute to DNA-binding. Interacts with RecA.</text>
</comment>
<feature type="compositionally biased region" description="Acidic residues" evidence="17">
    <location>
        <begin position="970"/>
        <end position="981"/>
    </location>
</feature>
<dbReference type="Gene3D" id="1.10.3170.10">
    <property type="entry name" value="Recbcd, chain B, domain 2"/>
    <property type="match status" value="1"/>
</dbReference>
<feature type="binding site" evidence="15">
    <location>
        <position position="1126"/>
    </location>
    <ligand>
        <name>Mg(2+)</name>
        <dbReference type="ChEBI" id="CHEBI:18420"/>
    </ligand>
</feature>
<proteinExistence type="inferred from homology"/>
<dbReference type="GO" id="GO:0005829">
    <property type="term" value="C:cytosol"/>
    <property type="evidence" value="ECO:0007669"/>
    <property type="project" value="TreeGrafter"/>
</dbReference>
<sequence length="1241" mass="139852">MSQLSSHNSGHTLGHKLDNPLDFPLNSSRLIEASAGTGKTYTIAALYVRLVIGHGSHNGAEETAFDRELVPKNILVMTFTKAATEELSDRIRARLAEAAAYFRDPEAVEGDPFLASLREDCAAQGQNLMHLARLLDLASQSMDEAAVKTIHGWCQSMLKEHAFASGSLFSQDVETDNEELRLQAAGDYFRRFIYPADAELSARLLEDFKSPETLLGLTYSLSKSGQAPIDGDLHSLLNEAESAHQQRMVAIKQEVAPIVQELVDKTSQAKGAATKLKQFQKFADWCGDPDLVEPEATAANWKNISTDELQKFADAKLGDMPQSWAVLGELQERIKRSKVQQQEELAKVKQHAAFWVSNRFAELQNQRAEMGHDDMLTRLRDALKGPSGEALAAAIRKQYPVAMVDEFQDTDPVQYEIFNRIYNLADPHPGTGIFLIGDPKQAIYSFRNADIYTYLKARRDTEGRHYNLARNFRSSQAMVDGVNALFERAEELPRGAFLFKTEAENQLPFNPVGANGLKRTFKHCLLSSNLKTAPALLWSVSGEEKRNKDTFFRAAANHHANLIASLLNDPQAGYYDGDDKLEQRVKTSDIAVLVNNFNEANAIKKALSDRGLKSVYLSDRESVFAQRVAKDLLALVSACAEPRDPSLIRSALATQILGLPLSELEHIHSHEREWEQRVEQFLSYHDQWQRQGVLAMLHSLLHDHQVPAKLLEDRIHGERQLSDVLHIAELLQQQSLVLDGIPALVNHFAEQVNERHGFGSNSRTQSDEQQLRLESDDELIKIITIHKSKGLQYPLVFMPFVAYTQAEAYRIKPPAVYHDENGELQVLWSKDDDNKQRLSNEILAEDLRKMYVAVTRAQYATFIALEAVKEHRNNPLFYLLNGGESLTDELYTEVNERWQQAPHTQLTRLEDDEPLVRALEQEQTTPKLTPRSMPADRKLERWWVASYSALKYEGAVTKSVQAPQSPDEMNLLDERDDDEAEVASAAEPSPDSIHHLPKGAGPGTFLHNLLEESANIGFAQIAGDAAERAELVQGFCVSPYWQEHQNSLEHWLDAYLHNEFPINDSGESVSLSALEQYKAEPEFWFGASEVNAQRLDALVREHILPGHERPALEPNVLNGMLKGFIDLVFEHNGKYYVADYKSNWLGEDDHAYTEQAMREKILHSRYDLQYVIYTLALHRLLKARLGSDYDYDTHVGGAVYLFLRGHRAETGGAFCDRPPRKLIEQLDTLFAGKNLSDKEPV</sequence>
<feature type="domain" description="UvrD-like helicase ATP-binding" evidence="18">
    <location>
        <begin position="12"/>
        <end position="475"/>
    </location>
</feature>
<evidence type="ECO:0000256" key="10">
    <source>
        <dbReference type="ARBA" id="ARBA00023125"/>
    </source>
</evidence>
<gene>
    <name evidence="15 20" type="primary">recB</name>
    <name evidence="20" type="ordered locus">IL2531</name>
</gene>
<keyword evidence="5 15" id="KW-0378">Hydrolase</keyword>
<comment type="cofactor">
    <cofactor evidence="15">
        <name>Mg(2+)</name>
        <dbReference type="ChEBI" id="CHEBI:18420"/>
    </cofactor>
    <text evidence="15">Binds 1 Mg(2+) ion per subunit.</text>
</comment>
<evidence type="ECO:0000256" key="4">
    <source>
        <dbReference type="ARBA" id="ARBA00022763"/>
    </source>
</evidence>
<evidence type="ECO:0000256" key="12">
    <source>
        <dbReference type="ARBA" id="ARBA00023235"/>
    </source>
</evidence>
<dbReference type="OrthoDB" id="9810135at2"/>
<dbReference type="PANTHER" id="PTHR11070">
    <property type="entry name" value="UVRD / RECB / PCRA DNA HELICASE FAMILY MEMBER"/>
    <property type="match status" value="1"/>
</dbReference>
<dbReference type="PROSITE" id="PS51217">
    <property type="entry name" value="UVRD_HELICASE_CTER"/>
    <property type="match status" value="1"/>
</dbReference>
<evidence type="ECO:0000256" key="5">
    <source>
        <dbReference type="ARBA" id="ARBA00022801"/>
    </source>
</evidence>
<dbReference type="Proteomes" id="UP000001171">
    <property type="component" value="Chromosome"/>
</dbReference>
<evidence type="ECO:0000313" key="20">
    <source>
        <dbReference type="EMBL" id="AAV83363.1"/>
    </source>
</evidence>
<evidence type="ECO:0000256" key="17">
    <source>
        <dbReference type="SAM" id="MobiDB-lite"/>
    </source>
</evidence>
<dbReference type="GO" id="GO:0009338">
    <property type="term" value="C:exodeoxyribonuclease V complex"/>
    <property type="evidence" value="ECO:0007669"/>
    <property type="project" value="TreeGrafter"/>
</dbReference>
<dbReference type="PANTHER" id="PTHR11070:SF23">
    <property type="entry name" value="RECBCD ENZYME SUBUNIT RECB"/>
    <property type="match status" value="1"/>
</dbReference>
<name>Q5QUQ8_IDILO</name>
<keyword evidence="7 15" id="KW-0269">Exonuclease</keyword>
<dbReference type="GO" id="GO:0043138">
    <property type="term" value="F:3'-5' DNA helicase activity"/>
    <property type="evidence" value="ECO:0007669"/>
    <property type="project" value="UniProtKB-UniRule"/>
</dbReference>
<evidence type="ECO:0000259" key="18">
    <source>
        <dbReference type="PROSITE" id="PS51198"/>
    </source>
</evidence>
<evidence type="ECO:0000259" key="19">
    <source>
        <dbReference type="PROSITE" id="PS51217"/>
    </source>
</evidence>
<dbReference type="InterPro" id="IPR011335">
    <property type="entry name" value="Restrct_endonuc-II-like"/>
</dbReference>
<dbReference type="STRING" id="283942.IL2531"/>
<dbReference type="InterPro" id="IPR027417">
    <property type="entry name" value="P-loop_NTPase"/>
</dbReference>
<dbReference type="GO" id="GO:0016887">
    <property type="term" value="F:ATP hydrolysis activity"/>
    <property type="evidence" value="ECO:0007669"/>
    <property type="project" value="RHEA"/>
</dbReference>
<comment type="domain">
    <text evidence="15">The C-terminal domain has nuclease activity and interacts with RecD. It interacts with RecA, facilitating its loading onto ssDNA.</text>
</comment>
<dbReference type="InterPro" id="IPR014017">
    <property type="entry name" value="DNA_helicase_UvrD-like_C"/>
</dbReference>
<evidence type="ECO:0000256" key="16">
    <source>
        <dbReference type="PROSITE-ProRule" id="PRU00560"/>
    </source>
</evidence>
<dbReference type="GeneID" id="41337725"/>
<dbReference type="RefSeq" id="WP_011235755.1">
    <property type="nucleotide sequence ID" value="NC_006512.1"/>
</dbReference>
<dbReference type="SUPFAM" id="SSF52540">
    <property type="entry name" value="P-loop containing nucleoside triphosphate hydrolases"/>
    <property type="match status" value="1"/>
</dbReference>
<dbReference type="AlphaFoldDB" id="Q5QUQ8"/>
<evidence type="ECO:0000256" key="7">
    <source>
        <dbReference type="ARBA" id="ARBA00022839"/>
    </source>
</evidence>
<dbReference type="GO" id="GO:0008854">
    <property type="term" value="F:exodeoxyribonuclease V activity"/>
    <property type="evidence" value="ECO:0007669"/>
    <property type="project" value="UniProtKB-EC"/>
</dbReference>
<dbReference type="EMBL" id="AE017340">
    <property type="protein sequence ID" value="AAV83363.1"/>
    <property type="molecule type" value="Genomic_DNA"/>
</dbReference>
<comment type="function">
    <text evidence="15">A helicase/nuclease that prepares dsDNA breaks (DSB) for recombinational DNA repair. Binds to DSBs and unwinds DNA via a highly rapid and processive ATP-dependent bidirectional helicase activity. Unwinds dsDNA until it encounters a Chi (crossover hotspot instigator) sequence from the 3' direction. Cuts ssDNA a few nucleotides 3' to the Chi site. The properties and activities of the enzyme are changed at Chi. The Chi-altered holoenzyme produces a long 3'-ssDNA overhang and facilitates RecA-binding to the ssDNA for homologous DNA recombination and repair. Holoenzyme degrades any linearized DNA that is unable to undergo homologous recombination. In the holoenzyme this subunit contributes ATPase, 3'-5' helicase, exonuclease activity and loads RecA onto ssDNA.</text>
</comment>
<dbReference type="GO" id="GO:0005524">
    <property type="term" value="F:ATP binding"/>
    <property type="evidence" value="ECO:0007669"/>
    <property type="project" value="UniProtKB-UniRule"/>
</dbReference>
<keyword evidence="9 15" id="KW-0460">Magnesium</keyword>
<feature type="binding site" evidence="15">
    <location>
        <position position="1007"/>
    </location>
    <ligand>
        <name>Mg(2+)</name>
        <dbReference type="ChEBI" id="CHEBI:18420"/>
    </ligand>
</feature>
<dbReference type="HAMAP" id="MF_01485">
    <property type="entry name" value="RecB"/>
    <property type="match status" value="1"/>
</dbReference>
<dbReference type="PROSITE" id="PS51198">
    <property type="entry name" value="UVRD_HELICASE_ATP_BIND"/>
    <property type="match status" value="1"/>
</dbReference>
<keyword evidence="21" id="KW-1185">Reference proteome</keyword>
<feature type="binding site" evidence="15">
    <location>
        <position position="1139"/>
    </location>
    <ligand>
        <name>Mg(2+)</name>
        <dbReference type="ChEBI" id="CHEBI:18420"/>
    </ligand>
</feature>
<dbReference type="GO" id="GO:0003677">
    <property type="term" value="F:DNA binding"/>
    <property type="evidence" value="ECO:0007669"/>
    <property type="project" value="UniProtKB-UniRule"/>
</dbReference>
<keyword evidence="1 15" id="KW-0540">Nuclease</keyword>
<comment type="catalytic activity">
    <reaction evidence="15">
        <text>Exonucleolytic cleavage (in the presence of ATP) in either 5'- to 3'- or 3'- to 5'-direction to yield 5'-phosphooligonucleotides.</text>
        <dbReference type="EC" id="3.1.11.5"/>
    </reaction>
</comment>
<keyword evidence="12 15" id="KW-0413">Isomerase</keyword>
<comment type="miscellaneous">
    <text evidence="15">In the RecBCD complex, RecB has a slow 3'-5' helicase, an exonuclease activity and loads RecA onto ssDNA, RecD has a fast 5'-3' helicase activity, while RecC stimulates the ATPase and processivity of the RecB helicase and contributes to recognition of the Chi site.</text>
</comment>
<dbReference type="InterPro" id="IPR004586">
    <property type="entry name" value="RecB"/>
</dbReference>
<feature type="region of interest" description="DNA-binding and helicase activity, interacts with RecC" evidence="15">
    <location>
        <begin position="1"/>
        <end position="910"/>
    </location>
</feature>
<keyword evidence="2 15" id="KW-0479">Metal-binding</keyword>
<dbReference type="InterPro" id="IPR038726">
    <property type="entry name" value="PDDEXK_AddAB-type"/>
</dbReference>
<evidence type="ECO:0000256" key="13">
    <source>
        <dbReference type="ARBA" id="ARBA00034617"/>
    </source>
</evidence>
<evidence type="ECO:0000256" key="3">
    <source>
        <dbReference type="ARBA" id="ARBA00022741"/>
    </source>
</evidence>
<evidence type="ECO:0000256" key="2">
    <source>
        <dbReference type="ARBA" id="ARBA00022723"/>
    </source>
</evidence>
<dbReference type="Gene3D" id="1.10.486.10">
    <property type="entry name" value="PCRA, domain 4"/>
    <property type="match status" value="1"/>
</dbReference>
<dbReference type="GO" id="GO:0000724">
    <property type="term" value="P:double-strand break repair via homologous recombination"/>
    <property type="evidence" value="ECO:0007669"/>
    <property type="project" value="UniProtKB-UniRule"/>
</dbReference>
<dbReference type="EC" id="3.1.11.5" evidence="15"/>
<keyword evidence="6 15" id="KW-0347">Helicase</keyword>
<feature type="region of interest" description="Disordered" evidence="17">
    <location>
        <begin position="958"/>
        <end position="996"/>
    </location>
</feature>
<keyword evidence="3 15" id="KW-0547">Nucleotide-binding</keyword>
<keyword evidence="4 15" id="KW-0227">DNA damage</keyword>
<dbReference type="EC" id="5.6.2.4" evidence="15"/>
<evidence type="ECO:0000256" key="14">
    <source>
        <dbReference type="ARBA" id="ARBA00048988"/>
    </source>
</evidence>
<dbReference type="Pfam" id="PF13361">
    <property type="entry name" value="UvrD_C"/>
    <property type="match status" value="1"/>
</dbReference>
<feature type="active site" description="For nuclease activity" evidence="15">
    <location>
        <position position="1139"/>
    </location>
</feature>
<dbReference type="GO" id="GO:0000287">
    <property type="term" value="F:magnesium ion binding"/>
    <property type="evidence" value="ECO:0007669"/>
    <property type="project" value="UniProtKB-UniRule"/>
</dbReference>
<dbReference type="InterPro" id="IPR000212">
    <property type="entry name" value="DNA_helicase_UvrD/REP"/>
</dbReference>
<accession>Q5QUQ8</accession>
<comment type="domain">
    <text evidence="15">The N-terminal DNA-binding domain is a ssDNA-dependent ATPase and has ATP-dependent 3'-5' helicase function. This domain interacts with RecC.</text>
</comment>
<dbReference type="HOGENOM" id="CLU_001114_6_0_6"/>
<dbReference type="KEGG" id="ilo:IL2531"/>
<evidence type="ECO:0000256" key="15">
    <source>
        <dbReference type="HAMAP-Rule" id="MF_01485"/>
    </source>
</evidence>
<dbReference type="eggNOG" id="COG1074">
    <property type="taxonomic scope" value="Bacteria"/>
</dbReference>
<dbReference type="InterPro" id="IPR014016">
    <property type="entry name" value="UvrD-like_ATP-bd"/>
</dbReference>
<dbReference type="NCBIfam" id="TIGR00609">
    <property type="entry name" value="recB"/>
    <property type="match status" value="1"/>
</dbReference>
<comment type="similarity">
    <text evidence="15">Belongs to the helicase family. UvrD subfamily.</text>
</comment>
<evidence type="ECO:0000256" key="1">
    <source>
        <dbReference type="ARBA" id="ARBA00022722"/>
    </source>
</evidence>
<comment type="catalytic activity">
    <reaction evidence="13 15">
        <text>Couples ATP hydrolysis with the unwinding of duplex DNA by translocating in the 3'-5' direction.</text>
        <dbReference type="EC" id="5.6.2.4"/>
    </reaction>
</comment>
<dbReference type="SUPFAM" id="SSF52980">
    <property type="entry name" value="Restriction endonuclease-like"/>
    <property type="match status" value="1"/>
</dbReference>
<dbReference type="Gene3D" id="3.90.320.10">
    <property type="match status" value="1"/>
</dbReference>
<protein>
    <recommendedName>
        <fullName evidence="15">RecBCD enzyme subunit RecB</fullName>
        <ecNumber evidence="15">3.1.11.5</ecNumber>
        <ecNumber evidence="15">5.6.2.4</ecNumber>
    </recommendedName>
    <alternativeName>
        <fullName evidence="15">DNA 3'-5' helicase subunit RecB</fullName>
    </alternativeName>
    <alternativeName>
        <fullName evidence="15">Exonuclease V subunit RecB</fullName>
        <shortName evidence="15">ExoV subunit RecB</shortName>
    </alternativeName>
    <alternativeName>
        <fullName evidence="15">Helicase/nuclease RecBCD subunit RecB</fullName>
    </alternativeName>
</protein>